<evidence type="ECO:0000256" key="1">
    <source>
        <dbReference type="ARBA" id="ARBA00022801"/>
    </source>
</evidence>
<dbReference type="PANTHER" id="PTHR43794">
    <property type="entry name" value="AMINOHYDROLASE SSNA-RELATED"/>
    <property type="match status" value="1"/>
</dbReference>
<sequence>MDVARLLRVAALLSISLVPAMLATGCGDDDDGGTVDGGPRPDGETPDVDAQVPDGGMPDGGGGDDVMIVECPAADAPSLPGGAICETTAGDANLLITADVLMADGRVLAGGQVLVNATGSIVCADCDCASAEGASGATRVSCPDGVLSPGLVNAHEHMTYQGLPTEPTFAGTNERFEHRHDWRRGLRDHSDDFRPPGRASQAEMQWAELRMIIGGATAVNGSGGSSGLMRNLDSAGANMEGLGQAETYYQTFPLGDSGGTLRESGCSYSWEDSAERIAGEDAYTPHVSEGIDAEARNEFLCMRMEGANDLIEPQTAMIHGIGLLPSDIEHAAAEGTMLVWSPRSNISLYGDTARTPEYDRLGVPIAMGTDWIYSGSMNMLRELQCADELNAQYWDGYFSDLDLWRMATLNGAIATATDDVIGSIAPGRVADLVIFDGSVNALHRAVIDAQPENVALVLRGGEVLYGEAAVVAALPNGDACDTMDVCGSPRRACVMRETGMSLAALEAANDRKYQLFVCDGATPPDEPTCHPRRTEYPDAVVAMPSIDGSNEYDGNATADDSDGDGIANAEDNCPSMFNPIRPLDMGAQADADDDGEGDICDPCPLEADATTCEAFDPNDQDRDDVPDTTDNCPGRSNPDQMDMDDDAKGDACDVCPTRSNPGAAGCPGTIYEVQDGTFAADTRVVVRGVVTAVASNGFYAQVAEDDEDYDGEDQSGVFVFVGGDGPTQSIGDEVTIDGTVQEFFAETQISSSAASVMVTGTGTVPAPVDVTPADVTTGGARAEALEGVLVRVMNVSVTNVAPAPAGGETAPTYEFEVTGGLRIDDLFFRLTPFATAGETFTSITGVLSWRRENSKLHPRDADDVVAGTAQLLELGPPLSYVREAGASPTATFPTPLTVRLARAVPTATTVTITAGTGLTVADVIIPANAASAEVPVVGAAASSTPVTVTATLGGAMRNAQVRVLGAAETPGAFTLTPGTAVVRVGEMQAFTVTTDIPAPPGGTTITLAVDAGGAVPPSVTVPAGETTATFAFTAGASAAEGTLTATMGAVTRTADVEVSAGGAGTVVINEVDYDMPGAGDNVEFIELYNPGSTAFDLTGVIVVLVNGGAMSGPVEYGRIALSGSLDAGEYLVIARDTVTIPSSVVRVPFPGTAATDNLQNGPNDGIAILRGTELLDALTYEGPVTAVTISGTTYNLVEGTASTAQDVGSTASISRIPNGRDTNDAATDWATTAMVTPGAPNVADPDM</sequence>
<dbReference type="InterPro" id="IPR011059">
    <property type="entry name" value="Metal-dep_hydrolase_composite"/>
</dbReference>
<dbReference type="GO" id="GO:0005509">
    <property type="term" value="F:calcium ion binding"/>
    <property type="evidence" value="ECO:0007669"/>
    <property type="project" value="InterPro"/>
</dbReference>
<dbReference type="AlphaFoldDB" id="A0A0F6YKR6"/>
<dbReference type="Gene3D" id="4.10.1080.10">
    <property type="entry name" value="TSP type-3 repeat"/>
    <property type="match status" value="1"/>
</dbReference>
<dbReference type="EMBL" id="CP011125">
    <property type="protein sequence ID" value="AKF08685.1"/>
    <property type="molecule type" value="Genomic_DNA"/>
</dbReference>
<dbReference type="STRING" id="927083.DB32_005834"/>
<dbReference type="Gene3D" id="3.20.20.140">
    <property type="entry name" value="Metal-dependent hydrolases"/>
    <property type="match status" value="1"/>
</dbReference>
<proteinExistence type="predicted"/>
<dbReference type="Pfam" id="PF00932">
    <property type="entry name" value="LTD"/>
    <property type="match status" value="1"/>
</dbReference>
<dbReference type="Pfam" id="PF01979">
    <property type="entry name" value="Amidohydro_1"/>
    <property type="match status" value="1"/>
</dbReference>
<feature type="chain" id="PRO_5002512901" evidence="3">
    <location>
        <begin position="24"/>
        <end position="1247"/>
    </location>
</feature>
<evidence type="ECO:0000256" key="2">
    <source>
        <dbReference type="SAM" id="MobiDB-lite"/>
    </source>
</evidence>
<accession>A0A0F6YKR6</accession>
<dbReference type="InterPro" id="IPR006680">
    <property type="entry name" value="Amidohydro-rel"/>
</dbReference>
<dbReference type="InterPro" id="IPR050287">
    <property type="entry name" value="MTA/SAH_deaminase"/>
</dbReference>
<dbReference type="Proteomes" id="UP000034883">
    <property type="component" value="Chromosome"/>
</dbReference>
<organism evidence="5 6">
    <name type="scientific">Sandaracinus amylolyticus</name>
    <dbReference type="NCBI Taxonomy" id="927083"/>
    <lineage>
        <taxon>Bacteria</taxon>
        <taxon>Pseudomonadati</taxon>
        <taxon>Myxococcota</taxon>
        <taxon>Polyangia</taxon>
        <taxon>Polyangiales</taxon>
        <taxon>Sandaracinaceae</taxon>
        <taxon>Sandaracinus</taxon>
    </lineage>
</organism>
<dbReference type="InterPro" id="IPR001322">
    <property type="entry name" value="Lamin_tail_dom"/>
</dbReference>
<dbReference type="PANTHER" id="PTHR43794:SF11">
    <property type="entry name" value="AMIDOHYDROLASE-RELATED DOMAIN-CONTAINING PROTEIN"/>
    <property type="match status" value="1"/>
</dbReference>
<keyword evidence="3" id="KW-0732">Signal</keyword>
<feature type="domain" description="LTD" evidence="4">
    <location>
        <begin position="1052"/>
        <end position="1182"/>
    </location>
</feature>
<dbReference type="PROSITE" id="PS51841">
    <property type="entry name" value="LTD"/>
    <property type="match status" value="1"/>
</dbReference>
<dbReference type="SUPFAM" id="SSF51338">
    <property type="entry name" value="Composite domain of metallo-dependent hydrolases"/>
    <property type="match status" value="1"/>
</dbReference>
<evidence type="ECO:0000259" key="4">
    <source>
        <dbReference type="PROSITE" id="PS51841"/>
    </source>
</evidence>
<reference evidence="5 6" key="1">
    <citation type="submission" date="2015-03" db="EMBL/GenBank/DDBJ databases">
        <title>Genome assembly of Sandaracinus amylolyticus DSM 53668.</title>
        <authorList>
            <person name="Sharma G."/>
            <person name="Subramanian S."/>
        </authorList>
    </citation>
    <scope>NUCLEOTIDE SEQUENCE [LARGE SCALE GENOMIC DNA]</scope>
    <source>
        <strain evidence="5 6">DSM 53668</strain>
    </source>
</reference>
<dbReference type="InterPro" id="IPR028974">
    <property type="entry name" value="TSP_type-3_rpt"/>
</dbReference>
<dbReference type="SUPFAM" id="SSF103647">
    <property type="entry name" value="TSP type-3 repeat"/>
    <property type="match status" value="1"/>
</dbReference>
<dbReference type="SUPFAM" id="SSF51556">
    <property type="entry name" value="Metallo-dependent hydrolases"/>
    <property type="match status" value="1"/>
</dbReference>
<dbReference type="GO" id="GO:0016810">
    <property type="term" value="F:hydrolase activity, acting on carbon-nitrogen (but not peptide) bonds"/>
    <property type="evidence" value="ECO:0007669"/>
    <property type="project" value="InterPro"/>
</dbReference>
<evidence type="ECO:0000313" key="5">
    <source>
        <dbReference type="EMBL" id="AKF08685.1"/>
    </source>
</evidence>
<dbReference type="PROSITE" id="PS51257">
    <property type="entry name" value="PROKAR_LIPOPROTEIN"/>
    <property type="match status" value="1"/>
</dbReference>
<dbReference type="KEGG" id="samy:DB32_005834"/>
<feature type="region of interest" description="Disordered" evidence="2">
    <location>
        <begin position="28"/>
        <end position="64"/>
    </location>
</feature>
<keyword evidence="6" id="KW-1185">Reference proteome</keyword>
<dbReference type="InterPro" id="IPR032466">
    <property type="entry name" value="Metal_Hydrolase"/>
</dbReference>
<feature type="region of interest" description="Disordered" evidence="2">
    <location>
        <begin position="613"/>
        <end position="645"/>
    </location>
</feature>
<evidence type="ECO:0000256" key="3">
    <source>
        <dbReference type="SAM" id="SignalP"/>
    </source>
</evidence>
<keyword evidence="1 5" id="KW-0378">Hydrolase</keyword>
<feature type="signal peptide" evidence="3">
    <location>
        <begin position="1"/>
        <end position="23"/>
    </location>
</feature>
<name>A0A0F6YKR6_9BACT</name>
<protein>
    <submittedName>
        <fullName evidence="5">Metal dependent amidohydrolase</fullName>
    </submittedName>
</protein>
<evidence type="ECO:0000313" key="6">
    <source>
        <dbReference type="Proteomes" id="UP000034883"/>
    </source>
</evidence>
<gene>
    <name evidence="5" type="ORF">DB32_005834</name>
</gene>